<sequence>MLDDIAVAWSGVGEFTKAAQEKGTDAAAWVAHLQSELTSVGVAPPSPELAHVLISHLCWANDVPLAWKYMEKALDAGLAPPMLFLALLSSRSPYLHFYEHHIYTRKSNFRKLNKREKEEENSDFILQHSNTIHPEQKEWDERGEAFTVKKEGEVIDGEKCLCLAAQKNCRALPRAPVS</sequence>
<evidence type="ECO:0000313" key="1">
    <source>
        <dbReference type="EMBL" id="KAK8966788.1"/>
    </source>
</evidence>
<dbReference type="Proteomes" id="UP001412067">
    <property type="component" value="Unassembled WGS sequence"/>
</dbReference>
<organism evidence="1 2">
    <name type="scientific">Platanthera guangdongensis</name>
    <dbReference type="NCBI Taxonomy" id="2320717"/>
    <lineage>
        <taxon>Eukaryota</taxon>
        <taxon>Viridiplantae</taxon>
        <taxon>Streptophyta</taxon>
        <taxon>Embryophyta</taxon>
        <taxon>Tracheophyta</taxon>
        <taxon>Spermatophyta</taxon>
        <taxon>Magnoliopsida</taxon>
        <taxon>Liliopsida</taxon>
        <taxon>Asparagales</taxon>
        <taxon>Orchidaceae</taxon>
        <taxon>Orchidoideae</taxon>
        <taxon>Orchideae</taxon>
        <taxon>Orchidinae</taxon>
        <taxon>Platanthera</taxon>
    </lineage>
</organism>
<proteinExistence type="predicted"/>
<accession>A0ABR2MV42</accession>
<evidence type="ECO:0000313" key="2">
    <source>
        <dbReference type="Proteomes" id="UP001412067"/>
    </source>
</evidence>
<dbReference type="EMBL" id="JBBWWR010000005">
    <property type="protein sequence ID" value="KAK8966788.1"/>
    <property type="molecule type" value="Genomic_DNA"/>
</dbReference>
<reference evidence="1 2" key="1">
    <citation type="journal article" date="2022" name="Nat. Plants">
        <title>Genomes of leafy and leafless Platanthera orchids illuminate the evolution of mycoheterotrophy.</title>
        <authorList>
            <person name="Li M.H."/>
            <person name="Liu K.W."/>
            <person name="Li Z."/>
            <person name="Lu H.C."/>
            <person name="Ye Q.L."/>
            <person name="Zhang D."/>
            <person name="Wang J.Y."/>
            <person name="Li Y.F."/>
            <person name="Zhong Z.M."/>
            <person name="Liu X."/>
            <person name="Yu X."/>
            <person name="Liu D.K."/>
            <person name="Tu X.D."/>
            <person name="Liu B."/>
            <person name="Hao Y."/>
            <person name="Liao X.Y."/>
            <person name="Jiang Y.T."/>
            <person name="Sun W.H."/>
            <person name="Chen J."/>
            <person name="Chen Y.Q."/>
            <person name="Ai Y."/>
            <person name="Zhai J.W."/>
            <person name="Wu S.S."/>
            <person name="Zhou Z."/>
            <person name="Hsiao Y.Y."/>
            <person name="Wu W.L."/>
            <person name="Chen Y.Y."/>
            <person name="Lin Y.F."/>
            <person name="Hsu J.L."/>
            <person name="Li C.Y."/>
            <person name="Wang Z.W."/>
            <person name="Zhao X."/>
            <person name="Zhong W.Y."/>
            <person name="Ma X.K."/>
            <person name="Ma L."/>
            <person name="Huang J."/>
            <person name="Chen G.Z."/>
            <person name="Huang M.Z."/>
            <person name="Huang L."/>
            <person name="Peng D.H."/>
            <person name="Luo Y.B."/>
            <person name="Zou S.Q."/>
            <person name="Chen S.P."/>
            <person name="Lan S."/>
            <person name="Tsai W.C."/>
            <person name="Van de Peer Y."/>
            <person name="Liu Z.J."/>
        </authorList>
    </citation>
    <scope>NUCLEOTIDE SEQUENCE [LARGE SCALE GENOMIC DNA]</scope>
    <source>
        <strain evidence="1">Lor288</strain>
    </source>
</reference>
<protein>
    <submittedName>
        <fullName evidence="1">Mediator of RNA polymerase II transcription subunit 33A</fullName>
    </submittedName>
</protein>
<keyword evidence="2" id="KW-1185">Reference proteome</keyword>
<dbReference type="PANTHER" id="PTHR33739:SF5">
    <property type="entry name" value="MEDIATOR OF RNA POLYMERASE II TRANSCRIPTION SUBUNIT 33A"/>
    <property type="match status" value="1"/>
</dbReference>
<gene>
    <name evidence="1" type="primary">MED33A</name>
    <name evidence="1" type="ORF">KSP40_PGU007857</name>
</gene>
<comment type="caution">
    <text evidence="1">The sequence shown here is derived from an EMBL/GenBank/DDBJ whole genome shotgun (WGS) entry which is preliminary data.</text>
</comment>
<dbReference type="InterPro" id="IPR039638">
    <property type="entry name" value="MED33A/B"/>
</dbReference>
<dbReference type="PANTHER" id="PTHR33739">
    <property type="entry name" value="OS07G0681500 PROTEIN"/>
    <property type="match status" value="1"/>
</dbReference>
<name>A0ABR2MV42_9ASPA</name>